<dbReference type="InterPro" id="IPR001509">
    <property type="entry name" value="Epimerase_deHydtase"/>
</dbReference>
<dbReference type="InterPro" id="IPR050177">
    <property type="entry name" value="Lipid_A_modif_metabolic_enz"/>
</dbReference>
<reference evidence="2 3" key="1">
    <citation type="journal article" date="2013" name="Genome Announc.">
        <title>Draft Genome Sequence of Desulfotignum phosphitoxidans DSM 13687 Strain FiPS-3.</title>
        <authorList>
            <person name="Poehlein A."/>
            <person name="Daniel R."/>
            <person name="Simeonova D.D."/>
        </authorList>
    </citation>
    <scope>NUCLEOTIDE SEQUENCE [LARGE SCALE GENOMIC DNA]</scope>
    <source>
        <strain evidence="2 3">DSM 13687</strain>
    </source>
</reference>
<dbReference type="InterPro" id="IPR036291">
    <property type="entry name" value="NAD(P)-bd_dom_sf"/>
</dbReference>
<dbReference type="Gene3D" id="3.40.50.720">
    <property type="entry name" value="NAD(P)-binding Rossmann-like Domain"/>
    <property type="match status" value="1"/>
</dbReference>
<dbReference type="Pfam" id="PF01370">
    <property type="entry name" value="Epimerase"/>
    <property type="match status" value="1"/>
</dbReference>
<dbReference type="SUPFAM" id="SSF51735">
    <property type="entry name" value="NAD(P)-binding Rossmann-fold domains"/>
    <property type="match status" value="1"/>
</dbReference>
<keyword evidence="2" id="KW-0808">Transferase</keyword>
<feature type="domain" description="NAD-dependent epimerase/dehydratase" evidence="1">
    <location>
        <begin position="6"/>
        <end position="235"/>
    </location>
</feature>
<gene>
    <name evidence="2" type="ORF">Dpo_2c05750</name>
</gene>
<dbReference type="PATRIC" id="fig|1286635.3.peg.1556"/>
<proteinExistence type="predicted"/>
<dbReference type="Proteomes" id="UP000014216">
    <property type="component" value="Unassembled WGS sequence"/>
</dbReference>
<dbReference type="PANTHER" id="PTHR43245:SF23">
    <property type="entry name" value="NAD(P)-BINDING DOMAIN-CONTAINING PROTEIN"/>
    <property type="match status" value="1"/>
</dbReference>
<dbReference type="CDD" id="cd08946">
    <property type="entry name" value="SDR_e"/>
    <property type="match status" value="1"/>
</dbReference>
<organism evidence="2 3">
    <name type="scientific">Desulfotignum phosphitoxidans DSM 13687</name>
    <dbReference type="NCBI Taxonomy" id="1286635"/>
    <lineage>
        <taxon>Bacteria</taxon>
        <taxon>Pseudomonadati</taxon>
        <taxon>Thermodesulfobacteriota</taxon>
        <taxon>Desulfobacteria</taxon>
        <taxon>Desulfobacterales</taxon>
        <taxon>Desulfobacteraceae</taxon>
        <taxon>Desulfotignum</taxon>
    </lineage>
</organism>
<dbReference type="RefSeq" id="WP_006965179.1">
    <property type="nucleotide sequence ID" value="NZ_APJX01000002.1"/>
</dbReference>
<keyword evidence="3" id="KW-1185">Reference proteome</keyword>
<dbReference type="AlphaFoldDB" id="S0G1R8"/>
<name>S0G1R8_9BACT</name>
<comment type="caution">
    <text evidence="2">The sequence shown here is derived from an EMBL/GenBank/DDBJ whole genome shotgun (WGS) entry which is preliminary data.</text>
</comment>
<evidence type="ECO:0000313" key="2">
    <source>
        <dbReference type="EMBL" id="EMS80870.1"/>
    </source>
</evidence>
<dbReference type="EMBL" id="APJX01000002">
    <property type="protein sequence ID" value="EMS80870.1"/>
    <property type="molecule type" value="Genomic_DNA"/>
</dbReference>
<accession>S0G1R8</accession>
<protein>
    <submittedName>
        <fullName evidence="2">Nucleotidyl transferase</fullName>
    </submittedName>
</protein>
<evidence type="ECO:0000313" key="3">
    <source>
        <dbReference type="Proteomes" id="UP000014216"/>
    </source>
</evidence>
<dbReference type="OrthoDB" id="9795501at2"/>
<dbReference type="PANTHER" id="PTHR43245">
    <property type="entry name" value="BIFUNCTIONAL POLYMYXIN RESISTANCE PROTEIN ARNA"/>
    <property type="match status" value="1"/>
</dbReference>
<evidence type="ECO:0000259" key="1">
    <source>
        <dbReference type="Pfam" id="PF01370"/>
    </source>
</evidence>
<dbReference type="GO" id="GO:0016740">
    <property type="term" value="F:transferase activity"/>
    <property type="evidence" value="ECO:0007669"/>
    <property type="project" value="UniProtKB-KW"/>
</dbReference>
<sequence>MNNFKILVTGGAGYLGSIMVPEFLNQGHKVTVLDSLLHNQFSLLDCCANPLFDFVKGDICNKALMNKHISEADLIVPLAAIVGAPACKINPTVTDLVNFKAQMEMIEMISPSQMVIFPTTNSGYGIGEKDAFCTEKSPLNPISEYGRTKVKVEEALLEKGNSITFRLATVFGMSPRMRMDLLVNDFTYRAYKDRFIILFEEHFRRNYIHIRDVAKAFLFGIEHYGTMKGEPFNVGLSSANLTKYQLCEKIKEHIPNFYVHSAPVGEDPDKRDYLVSNAKIESLGWKPDYTLDMGIVELIKGYKIINPNRFANV</sequence>